<comment type="caution">
    <text evidence="1">The sequence shown here is derived from an EMBL/GenBank/DDBJ whole genome shotgun (WGS) entry which is preliminary data.</text>
</comment>
<dbReference type="RefSeq" id="WP_189049999.1">
    <property type="nucleotide sequence ID" value="NZ_BMJQ01000012.1"/>
</dbReference>
<evidence type="ECO:0000313" key="1">
    <source>
        <dbReference type="EMBL" id="GGF33862.1"/>
    </source>
</evidence>
<dbReference type="AlphaFoldDB" id="A0A8J2YXY9"/>
<keyword evidence="2" id="KW-1185">Reference proteome</keyword>
<organism evidence="1 2">
    <name type="scientific">Aliidongia dinghuensis</name>
    <dbReference type="NCBI Taxonomy" id="1867774"/>
    <lineage>
        <taxon>Bacteria</taxon>
        <taxon>Pseudomonadati</taxon>
        <taxon>Pseudomonadota</taxon>
        <taxon>Alphaproteobacteria</taxon>
        <taxon>Rhodospirillales</taxon>
        <taxon>Dongiaceae</taxon>
        <taxon>Aliidongia</taxon>
    </lineage>
</organism>
<dbReference type="EMBL" id="BMJQ01000012">
    <property type="protein sequence ID" value="GGF33862.1"/>
    <property type="molecule type" value="Genomic_DNA"/>
</dbReference>
<accession>A0A8J2YXY9</accession>
<gene>
    <name evidence="1" type="ORF">GCM10011611_45120</name>
</gene>
<sequence length="267" mass="26337">MVDVVVAPTVTKLGPEASGAVLVTGSHGGLYPGRLAVAAGVRAAIFHDAGLGRDEAGVGSLTLLDGLGIAAAAVSHLSARIGDTDDMLARGRISRANGAAQALGVVAGMACVAAADLLKAAAHSRHTIAKGSEVRLVLVRPRRPIVLIDSAAMVDPVADVGAIVVTGSHGGLVGGVPAMALRVEGFAGIYNDAGIGIDEAGVGRLPALDARGIVGLTVSASSARIGEARSTFEDGVISRANRTAAALGAAPGLPLKPLLEAWAGGHS</sequence>
<evidence type="ECO:0000313" key="2">
    <source>
        <dbReference type="Proteomes" id="UP000646365"/>
    </source>
</evidence>
<protein>
    <submittedName>
        <fullName evidence="1">Uncharacterized protein</fullName>
    </submittedName>
</protein>
<reference evidence="1" key="2">
    <citation type="submission" date="2020-09" db="EMBL/GenBank/DDBJ databases">
        <authorList>
            <person name="Sun Q."/>
            <person name="Zhou Y."/>
        </authorList>
    </citation>
    <scope>NUCLEOTIDE SEQUENCE</scope>
    <source>
        <strain evidence="1">CGMCC 1.15725</strain>
    </source>
</reference>
<proteinExistence type="predicted"/>
<name>A0A8J2YXY9_9PROT</name>
<reference evidence="1" key="1">
    <citation type="journal article" date="2014" name="Int. J. Syst. Evol. Microbiol.">
        <title>Complete genome sequence of Corynebacterium casei LMG S-19264T (=DSM 44701T), isolated from a smear-ripened cheese.</title>
        <authorList>
            <consortium name="US DOE Joint Genome Institute (JGI-PGF)"/>
            <person name="Walter F."/>
            <person name="Albersmeier A."/>
            <person name="Kalinowski J."/>
            <person name="Ruckert C."/>
        </authorList>
    </citation>
    <scope>NUCLEOTIDE SEQUENCE</scope>
    <source>
        <strain evidence="1">CGMCC 1.15725</strain>
    </source>
</reference>
<dbReference type="Proteomes" id="UP000646365">
    <property type="component" value="Unassembled WGS sequence"/>
</dbReference>